<evidence type="ECO:0000313" key="1">
    <source>
        <dbReference type="EMBL" id="KAI0055030.1"/>
    </source>
</evidence>
<comment type="caution">
    <text evidence="1">The sequence shown here is derived from an EMBL/GenBank/DDBJ whole genome shotgun (WGS) entry which is preliminary data.</text>
</comment>
<reference evidence="1" key="1">
    <citation type="submission" date="2021-03" db="EMBL/GenBank/DDBJ databases">
        <authorList>
            <consortium name="DOE Joint Genome Institute"/>
            <person name="Ahrendt S."/>
            <person name="Looney B.P."/>
            <person name="Miyauchi S."/>
            <person name="Morin E."/>
            <person name="Drula E."/>
            <person name="Courty P.E."/>
            <person name="Chicoki N."/>
            <person name="Fauchery L."/>
            <person name="Kohler A."/>
            <person name="Kuo A."/>
            <person name="Labutti K."/>
            <person name="Pangilinan J."/>
            <person name="Lipzen A."/>
            <person name="Riley R."/>
            <person name="Andreopoulos W."/>
            <person name="He G."/>
            <person name="Johnson J."/>
            <person name="Barry K.W."/>
            <person name="Grigoriev I.V."/>
            <person name="Nagy L."/>
            <person name="Hibbett D."/>
            <person name="Henrissat B."/>
            <person name="Matheny P.B."/>
            <person name="Labbe J."/>
            <person name="Martin F."/>
        </authorList>
    </citation>
    <scope>NUCLEOTIDE SEQUENCE</scope>
    <source>
        <strain evidence="1">HHB10654</strain>
    </source>
</reference>
<organism evidence="1 2">
    <name type="scientific">Artomyces pyxidatus</name>
    <dbReference type="NCBI Taxonomy" id="48021"/>
    <lineage>
        <taxon>Eukaryota</taxon>
        <taxon>Fungi</taxon>
        <taxon>Dikarya</taxon>
        <taxon>Basidiomycota</taxon>
        <taxon>Agaricomycotina</taxon>
        <taxon>Agaricomycetes</taxon>
        <taxon>Russulales</taxon>
        <taxon>Auriscalpiaceae</taxon>
        <taxon>Artomyces</taxon>
    </lineage>
</organism>
<feature type="non-terminal residue" evidence="1">
    <location>
        <position position="217"/>
    </location>
</feature>
<accession>A0ACB8SG65</accession>
<evidence type="ECO:0000313" key="2">
    <source>
        <dbReference type="Proteomes" id="UP000814140"/>
    </source>
</evidence>
<proteinExistence type="predicted"/>
<dbReference type="EMBL" id="MU277317">
    <property type="protein sequence ID" value="KAI0055030.1"/>
    <property type="molecule type" value="Genomic_DNA"/>
</dbReference>
<keyword evidence="2" id="KW-1185">Reference proteome</keyword>
<gene>
    <name evidence="1" type="ORF">BV25DRAFT_1765291</name>
</gene>
<name>A0ACB8SG65_9AGAM</name>
<reference evidence="1" key="2">
    <citation type="journal article" date="2022" name="New Phytol.">
        <title>Evolutionary transition to the ectomycorrhizal habit in the genomes of a hyperdiverse lineage of mushroom-forming fungi.</title>
        <authorList>
            <person name="Looney B."/>
            <person name="Miyauchi S."/>
            <person name="Morin E."/>
            <person name="Drula E."/>
            <person name="Courty P.E."/>
            <person name="Kohler A."/>
            <person name="Kuo A."/>
            <person name="LaButti K."/>
            <person name="Pangilinan J."/>
            <person name="Lipzen A."/>
            <person name="Riley R."/>
            <person name="Andreopoulos W."/>
            <person name="He G."/>
            <person name="Johnson J."/>
            <person name="Nolan M."/>
            <person name="Tritt A."/>
            <person name="Barry K.W."/>
            <person name="Grigoriev I.V."/>
            <person name="Nagy L.G."/>
            <person name="Hibbett D."/>
            <person name="Henrissat B."/>
            <person name="Matheny P.B."/>
            <person name="Labbe J."/>
            <person name="Martin F.M."/>
        </authorList>
    </citation>
    <scope>NUCLEOTIDE SEQUENCE</scope>
    <source>
        <strain evidence="1">HHB10654</strain>
    </source>
</reference>
<protein>
    <submittedName>
        <fullName evidence="1">Uncharacterized protein</fullName>
    </submittedName>
</protein>
<dbReference type="Proteomes" id="UP000814140">
    <property type="component" value="Unassembled WGS sequence"/>
</dbReference>
<sequence length="217" mass="24943">MLLWVENCPTPQQIRDRMLENSEFQKEMVRYLESAHRGEFLGGTMNDINHEMQVEAETNPSHRDPTLTLPERPPAACDEHREPEEESPCPHCEQGNTWWARFRQTVDELIFRSNRHRCHAGCTNKKYPSCKSRFPREVFAETSIDAKSGGLQLKHGEAWLNTFSPLLTYLVRCNTDVTSLLSGTAIKSIIAYVTDYVTKTPLKTNVMLEAIRSVFSR</sequence>